<dbReference type="Ensembl" id="ENSMFAT00000029099.2">
    <property type="protein sequence ID" value="ENSMFAP00000000925.2"/>
    <property type="gene ID" value="ENSMFAG00000033602.2"/>
</dbReference>
<name>A0A2K5TLL8_MACFA</name>
<feature type="compositionally biased region" description="Low complexity" evidence="1">
    <location>
        <begin position="56"/>
        <end position="70"/>
    </location>
</feature>
<feature type="compositionally biased region" description="Basic and acidic residues" evidence="1">
    <location>
        <begin position="33"/>
        <end position="55"/>
    </location>
</feature>
<dbReference type="GeneTree" id="ENSGT00940000158612"/>
<dbReference type="Proteomes" id="UP000233100">
    <property type="component" value="Chromosome 3"/>
</dbReference>
<sequence length="391" mass="42169">DGKVTPHAPNSPAFQNHIYPLVSAPRATTAESPRSKVLQEREERGDGGEGWEERSPGSLPWLGWWWGSQPLTPPPRQAVGSTTAAPRGGRQGPGERGTSWKQGLPAKTFGPPAATLQERPPFLRPRVGPLPVCPDPWHPGLGRRRCIPAAGRSAASTLRHAALARQCGPLPGRRAAPAGGRARTAGASAAPWRPRARKPHRAGSGSQSARPSSAPSPLLLRRPPPIPPFLPPSPFQNTQCRNVPKMTSERSRIPCLSAAAAEGTGKKQQEGRAMATLDRKVPSPEAFLGKPWSSWIDAAKLHCSDNVDLEEAGKEGGKSREVMRLNKEDMHLFGHYPAHDDFYLVVCSACNQVVKPQVFQSHCGRKQDNKRNEGISGSGPESSQAIEKHQV</sequence>
<dbReference type="AlphaFoldDB" id="A0A2K5TLL8"/>
<dbReference type="Bgee" id="ENSMFAG00000033602">
    <property type="expression patterns" value="Expressed in cerebellum and 13 other cell types or tissues"/>
</dbReference>
<evidence type="ECO:0000313" key="3">
    <source>
        <dbReference type="Proteomes" id="UP000233100"/>
    </source>
</evidence>
<dbReference type="VEuPathDB" id="HostDB:ENSMFAG00000033602"/>
<protein>
    <submittedName>
        <fullName evidence="2">Ataxin 7 like 1</fullName>
    </submittedName>
</protein>
<proteinExistence type="predicted"/>
<evidence type="ECO:0000256" key="1">
    <source>
        <dbReference type="SAM" id="MobiDB-lite"/>
    </source>
</evidence>
<dbReference type="PANTHER" id="PTHR15117:SF9">
    <property type="entry name" value="ATAXIN-7-LIKE PROTEIN 1"/>
    <property type="match status" value="1"/>
</dbReference>
<reference evidence="2 3" key="1">
    <citation type="submission" date="2013-03" db="EMBL/GenBank/DDBJ databases">
        <authorList>
            <person name="Warren W."/>
            <person name="Wilson R.K."/>
        </authorList>
    </citation>
    <scope>NUCLEOTIDE SEQUENCE</scope>
</reference>
<feature type="region of interest" description="Disordered" evidence="1">
    <location>
        <begin position="1"/>
        <end position="127"/>
    </location>
</feature>
<accession>A0A2K5TLL8</accession>
<feature type="region of interest" description="Disordered" evidence="1">
    <location>
        <begin position="165"/>
        <end position="248"/>
    </location>
</feature>
<gene>
    <name evidence="2" type="primary">ATXN7L1</name>
</gene>
<feature type="compositionally biased region" description="Low complexity" evidence="1">
    <location>
        <begin position="168"/>
        <end position="191"/>
    </location>
</feature>
<evidence type="ECO:0000313" key="2">
    <source>
        <dbReference type="Ensembl" id="ENSMFAP00000000925.2"/>
    </source>
</evidence>
<dbReference type="InterPro" id="IPR052237">
    <property type="entry name" value="Ataxin-7-like_regulator"/>
</dbReference>
<feature type="compositionally biased region" description="Pro residues" evidence="1">
    <location>
        <begin position="222"/>
        <end position="234"/>
    </location>
</feature>
<feature type="compositionally biased region" description="Low complexity" evidence="1">
    <location>
        <begin position="202"/>
        <end position="221"/>
    </location>
</feature>
<reference evidence="2" key="2">
    <citation type="submission" date="2025-08" db="UniProtKB">
        <authorList>
            <consortium name="Ensembl"/>
        </authorList>
    </citation>
    <scope>IDENTIFICATION</scope>
</reference>
<feature type="region of interest" description="Disordered" evidence="1">
    <location>
        <begin position="361"/>
        <end position="391"/>
    </location>
</feature>
<dbReference type="PANTHER" id="PTHR15117">
    <property type="entry name" value="ATAXIN 7 RELATED"/>
    <property type="match status" value="1"/>
</dbReference>
<keyword evidence="3" id="KW-1185">Reference proteome</keyword>
<organism evidence="2 3">
    <name type="scientific">Macaca fascicularis</name>
    <name type="common">Crab-eating macaque</name>
    <name type="synonym">Cynomolgus monkey</name>
    <dbReference type="NCBI Taxonomy" id="9541"/>
    <lineage>
        <taxon>Eukaryota</taxon>
        <taxon>Metazoa</taxon>
        <taxon>Chordata</taxon>
        <taxon>Craniata</taxon>
        <taxon>Vertebrata</taxon>
        <taxon>Euteleostomi</taxon>
        <taxon>Mammalia</taxon>
        <taxon>Eutheria</taxon>
        <taxon>Euarchontoglires</taxon>
        <taxon>Primates</taxon>
        <taxon>Haplorrhini</taxon>
        <taxon>Catarrhini</taxon>
        <taxon>Cercopithecidae</taxon>
        <taxon>Cercopithecinae</taxon>
        <taxon>Macaca</taxon>
    </lineage>
</organism>
<reference evidence="2" key="3">
    <citation type="submission" date="2025-09" db="UniProtKB">
        <authorList>
            <consortium name="Ensembl"/>
        </authorList>
    </citation>
    <scope>IDENTIFICATION</scope>
</reference>